<evidence type="ECO:0000313" key="3">
    <source>
        <dbReference type="Proteomes" id="UP000297703"/>
    </source>
</evidence>
<organism evidence="2 3">
    <name type="scientific">Platysternon megacephalum</name>
    <name type="common">big-headed turtle</name>
    <dbReference type="NCBI Taxonomy" id="55544"/>
    <lineage>
        <taxon>Eukaryota</taxon>
        <taxon>Metazoa</taxon>
        <taxon>Chordata</taxon>
        <taxon>Craniata</taxon>
        <taxon>Vertebrata</taxon>
        <taxon>Euteleostomi</taxon>
        <taxon>Archelosauria</taxon>
        <taxon>Testudinata</taxon>
        <taxon>Testudines</taxon>
        <taxon>Cryptodira</taxon>
        <taxon>Durocryptodira</taxon>
        <taxon>Testudinoidea</taxon>
        <taxon>Platysternidae</taxon>
        <taxon>Platysternon</taxon>
    </lineage>
</organism>
<dbReference type="AlphaFoldDB" id="A0A4D9DUR2"/>
<reference evidence="2 3" key="1">
    <citation type="submission" date="2019-04" db="EMBL/GenBank/DDBJ databases">
        <title>Draft genome of the big-headed turtle Platysternon megacephalum.</title>
        <authorList>
            <person name="Gong S."/>
        </authorList>
    </citation>
    <scope>NUCLEOTIDE SEQUENCE [LARGE SCALE GENOMIC DNA]</scope>
    <source>
        <strain evidence="2">DO16091913</strain>
        <tissue evidence="2">Muscle</tissue>
    </source>
</reference>
<accession>A0A4D9DUR2</accession>
<dbReference type="Proteomes" id="UP000297703">
    <property type="component" value="Unassembled WGS sequence"/>
</dbReference>
<proteinExistence type="predicted"/>
<gene>
    <name evidence="2" type="ORF">DR999_PMT16240</name>
</gene>
<feature type="compositionally biased region" description="Basic and acidic residues" evidence="1">
    <location>
        <begin position="130"/>
        <end position="145"/>
    </location>
</feature>
<dbReference type="EMBL" id="QXTE01000224">
    <property type="protein sequence ID" value="TFK01556.1"/>
    <property type="molecule type" value="Genomic_DNA"/>
</dbReference>
<name>A0A4D9DUR2_9SAUR</name>
<comment type="caution">
    <text evidence="2">The sequence shown here is derived from an EMBL/GenBank/DDBJ whole genome shotgun (WGS) entry which is preliminary data.</text>
</comment>
<evidence type="ECO:0000313" key="2">
    <source>
        <dbReference type="EMBL" id="TFK01556.1"/>
    </source>
</evidence>
<feature type="compositionally biased region" description="Basic and acidic residues" evidence="1">
    <location>
        <begin position="178"/>
        <end position="187"/>
    </location>
</feature>
<evidence type="ECO:0000256" key="1">
    <source>
        <dbReference type="SAM" id="MobiDB-lite"/>
    </source>
</evidence>
<sequence>MRPPPRPRGAACWWLVGRDSTAAVQSSTKRNRIHSVHRKREPASLPGRDHPTGQPELCPAPPGLDEQCWAPARPSSPPRHEPTVKFFILQQRDKKNQRWHQLLSIKLQPVNLEVTQSIALPGAAPQPRGRGREAPRKRTPKGDVHRKAPVRLCVVILWRGLSLPPAPGQPQTRFSPVRGREGLPFRK</sequence>
<protein>
    <submittedName>
        <fullName evidence="2">TIR domain-containing adapter molecule 1</fullName>
    </submittedName>
</protein>
<feature type="region of interest" description="Disordered" evidence="1">
    <location>
        <begin position="24"/>
        <end position="60"/>
    </location>
</feature>
<reference evidence="2 3" key="2">
    <citation type="submission" date="2019-04" db="EMBL/GenBank/DDBJ databases">
        <title>The genome sequence of big-headed turtle.</title>
        <authorList>
            <person name="Gong S."/>
        </authorList>
    </citation>
    <scope>NUCLEOTIDE SEQUENCE [LARGE SCALE GENOMIC DNA]</scope>
    <source>
        <strain evidence="2">DO16091913</strain>
        <tissue evidence="2">Muscle</tissue>
    </source>
</reference>
<keyword evidence="3" id="KW-1185">Reference proteome</keyword>
<feature type="region of interest" description="Disordered" evidence="1">
    <location>
        <begin position="118"/>
        <end position="145"/>
    </location>
</feature>
<feature type="compositionally biased region" description="Basic residues" evidence="1">
    <location>
        <begin position="29"/>
        <end position="40"/>
    </location>
</feature>
<feature type="region of interest" description="Disordered" evidence="1">
    <location>
        <begin position="165"/>
        <end position="187"/>
    </location>
</feature>